<reference evidence="2 3" key="1">
    <citation type="journal article" date="2014" name="Nat. Commun.">
        <title>Physiological and genomic features of highly alkaliphilic hydrogen-utilizing Betaproteobacteria from a continental serpentinizing site.</title>
        <authorList>
            <person name="Suzuki S."/>
            <person name="Kuenen J.G."/>
            <person name="Schipper K."/>
            <person name="van der Velde S."/>
            <person name="Ishii S."/>
            <person name="Wu A."/>
            <person name="Sorokin D.Y."/>
            <person name="Tenney A."/>
            <person name="Meng X.Y."/>
            <person name="Morrill P.L."/>
            <person name="Kamagata Y."/>
            <person name="Muyzer G."/>
            <person name="Nealson K.H."/>
        </authorList>
    </citation>
    <scope>NUCLEOTIDE SEQUENCE [LARGE SCALE GENOMIC DNA]</scope>
    <source>
        <strain evidence="2 3">A1</strain>
    </source>
</reference>
<gene>
    <name evidence="2" type="ORF">SRAA_1340</name>
</gene>
<evidence type="ECO:0000256" key="1">
    <source>
        <dbReference type="SAM" id="MobiDB-lite"/>
    </source>
</evidence>
<dbReference type="KEGG" id="cbaa:SRAA_1340"/>
<keyword evidence="3" id="KW-1185">Reference proteome</keyword>
<dbReference type="EMBL" id="AP014568">
    <property type="protein sequence ID" value="BAO81194.1"/>
    <property type="molecule type" value="Genomic_DNA"/>
</dbReference>
<feature type="region of interest" description="Disordered" evidence="1">
    <location>
        <begin position="83"/>
        <end position="115"/>
    </location>
</feature>
<organism evidence="2 3">
    <name type="scientific">Serpentinimonas raichei</name>
    <dbReference type="NCBI Taxonomy" id="1458425"/>
    <lineage>
        <taxon>Bacteria</taxon>
        <taxon>Pseudomonadati</taxon>
        <taxon>Pseudomonadota</taxon>
        <taxon>Betaproteobacteria</taxon>
        <taxon>Burkholderiales</taxon>
        <taxon>Comamonadaceae</taxon>
        <taxon>Serpentinimonas</taxon>
    </lineage>
</organism>
<proteinExistence type="predicted"/>
<dbReference type="AlphaFoldDB" id="A0A060NQK1"/>
<sequence length="115" mass="12436">MVRKVLWPWNAAALPEIMAEALQESKLGVPEQRPDGQAAGLQPSSAAGARGGGTAEARARPNASVQRRAAQRAVCCNRLLGGMRESSQLHPPQKLGVDRDDHCARRHQNRTHGWG</sequence>
<dbReference type="HOGENOM" id="CLU_2104828_0_0_4"/>
<feature type="region of interest" description="Disordered" evidence="1">
    <location>
        <begin position="25"/>
        <end position="68"/>
    </location>
</feature>
<protein>
    <submittedName>
        <fullName evidence="2">Succinate dehydrogenase/fumarate reductase, flavoprotein subunit</fullName>
    </submittedName>
</protein>
<name>A0A060NQK1_9BURK</name>
<evidence type="ECO:0000313" key="3">
    <source>
        <dbReference type="Proteomes" id="UP000067461"/>
    </source>
</evidence>
<dbReference type="Proteomes" id="UP000067461">
    <property type="component" value="Chromosome"/>
</dbReference>
<evidence type="ECO:0000313" key="2">
    <source>
        <dbReference type="EMBL" id="BAO81194.1"/>
    </source>
</evidence>
<feature type="compositionally biased region" description="Basic residues" evidence="1">
    <location>
        <begin position="104"/>
        <end position="115"/>
    </location>
</feature>
<accession>A0A060NQK1</accession>